<evidence type="ECO:0000313" key="3">
    <source>
        <dbReference type="Proteomes" id="UP000694660"/>
    </source>
</evidence>
<dbReference type="CDD" id="cd06127">
    <property type="entry name" value="DEDDh"/>
    <property type="match status" value="1"/>
</dbReference>
<dbReference type="RefSeq" id="WP_214361209.1">
    <property type="nucleotide sequence ID" value="NZ_JAEKFT010000009.1"/>
</dbReference>
<dbReference type="AlphaFoldDB" id="A0A944HCS9"/>
<keyword evidence="2" id="KW-0269">Exonuclease</keyword>
<dbReference type="Gene3D" id="3.30.420.10">
    <property type="entry name" value="Ribonuclease H-like superfamily/Ribonuclease H"/>
    <property type="match status" value="1"/>
</dbReference>
<dbReference type="GO" id="GO:0006259">
    <property type="term" value="P:DNA metabolic process"/>
    <property type="evidence" value="ECO:0007669"/>
    <property type="project" value="UniProtKB-ARBA"/>
</dbReference>
<dbReference type="SUPFAM" id="SSF53098">
    <property type="entry name" value="Ribonuclease H-like"/>
    <property type="match status" value="1"/>
</dbReference>
<comment type="caution">
    <text evidence="2">The sequence shown here is derived from an EMBL/GenBank/DDBJ whole genome shotgun (WGS) entry which is preliminary data.</text>
</comment>
<proteinExistence type="predicted"/>
<reference evidence="3" key="1">
    <citation type="journal article" date="2022" name="ISME J.">
        <title>Genetic and phylogenetic analysis of dissimilatory iodate-reducing bacteria identifies potential niches across the world's oceans.</title>
        <authorList>
            <person name="Reyes-Umana V."/>
            <person name="Henning Z."/>
            <person name="Lee K."/>
            <person name="Barnum T.P."/>
            <person name="Coates J.D."/>
        </authorList>
    </citation>
    <scope>NUCLEOTIDE SEQUENCE [LARGE SCALE GENOMIC DNA]</scope>
    <source>
        <strain evidence="3">IR12</strain>
    </source>
</reference>
<feature type="domain" description="Exonuclease" evidence="1">
    <location>
        <begin position="44"/>
        <end position="191"/>
    </location>
</feature>
<dbReference type="Proteomes" id="UP000694660">
    <property type="component" value="Unassembled WGS sequence"/>
</dbReference>
<dbReference type="InterPro" id="IPR036397">
    <property type="entry name" value="RNaseH_sf"/>
</dbReference>
<organism evidence="2 3">
    <name type="scientific">Denitromonas iodatirespirans</name>
    <dbReference type="NCBI Taxonomy" id="2795389"/>
    <lineage>
        <taxon>Bacteria</taxon>
        <taxon>Pseudomonadati</taxon>
        <taxon>Pseudomonadota</taxon>
        <taxon>Betaproteobacteria</taxon>
        <taxon>Rhodocyclales</taxon>
        <taxon>Zoogloeaceae</taxon>
        <taxon>Denitromonas</taxon>
    </lineage>
</organism>
<dbReference type="EMBL" id="JAEKFT010000009">
    <property type="protein sequence ID" value="MBT0961451.1"/>
    <property type="molecule type" value="Genomic_DNA"/>
</dbReference>
<dbReference type="InterPro" id="IPR012337">
    <property type="entry name" value="RNaseH-like_sf"/>
</dbReference>
<name>A0A944HCS9_DENI1</name>
<keyword evidence="3" id="KW-1185">Reference proteome</keyword>
<keyword evidence="2" id="KW-0378">Hydrolase</keyword>
<sequence>MSWITRILPGARSTVDLAPEIRATLDAWRALPDMPLDTPHAETRYVVVNTEASGLDLAKDRLLAVAAIAIEGGLINPHHAYYRSLDPDPAAALAGLLEFIGKSPVVVFNAGFNKRILLNAFEERLGVDLELHWLDAYWLMPGLYSERGLGLAKLADWMAALRIETFQRHHALGDAYAIAQLVLAALARARTLGHRHPQALIELEHTRQQLQRSS</sequence>
<protein>
    <submittedName>
        <fullName evidence="2">3'-5' exonuclease</fullName>
    </submittedName>
</protein>
<evidence type="ECO:0000259" key="1">
    <source>
        <dbReference type="SMART" id="SM00479"/>
    </source>
</evidence>
<dbReference type="GO" id="GO:0004527">
    <property type="term" value="F:exonuclease activity"/>
    <property type="evidence" value="ECO:0007669"/>
    <property type="project" value="UniProtKB-KW"/>
</dbReference>
<dbReference type="GO" id="GO:0003676">
    <property type="term" value="F:nucleic acid binding"/>
    <property type="evidence" value="ECO:0007669"/>
    <property type="project" value="InterPro"/>
</dbReference>
<accession>A0A944HCS9</accession>
<gene>
    <name evidence="2" type="ORF">I8J34_09730</name>
</gene>
<dbReference type="SMART" id="SM00479">
    <property type="entry name" value="EXOIII"/>
    <property type="match status" value="1"/>
</dbReference>
<keyword evidence="2" id="KW-0540">Nuclease</keyword>
<evidence type="ECO:0000313" key="2">
    <source>
        <dbReference type="EMBL" id="MBT0961451.1"/>
    </source>
</evidence>
<dbReference type="InterPro" id="IPR013520">
    <property type="entry name" value="Ribonucl_H"/>
</dbReference>